<dbReference type="EMBL" id="RCMG01001553">
    <property type="protein sequence ID" value="KAG2824542.1"/>
    <property type="molecule type" value="Genomic_DNA"/>
</dbReference>
<dbReference type="Proteomes" id="UP000774804">
    <property type="component" value="Unassembled WGS sequence"/>
</dbReference>
<feature type="compositionally biased region" description="Basic and acidic residues" evidence="1">
    <location>
        <begin position="20"/>
        <end position="40"/>
    </location>
</feature>
<sequence length="81" mass="8790">MVRSTPSTPRRPPELLRRLAQDAAHVHDDVTQHADSDKDSAGAGEDTTDSDSPLLDSYFESGGSEAVMTLTNFTMTAFHLL</sequence>
<evidence type="ECO:0000313" key="2">
    <source>
        <dbReference type="EMBL" id="KAG2824542.1"/>
    </source>
</evidence>
<dbReference type="EMBL" id="MJFZ01000225">
    <property type="protein sequence ID" value="RAW33810.1"/>
    <property type="molecule type" value="Genomic_DNA"/>
</dbReference>
<evidence type="ECO:0000313" key="6">
    <source>
        <dbReference type="EMBL" id="KAG3206296.1"/>
    </source>
</evidence>
<reference evidence="7" key="3">
    <citation type="submission" date="2021-01" db="EMBL/GenBank/DDBJ databases">
        <title>Phytophthora aleatoria, a newly-described species from Pinus radiata is distinct from Phytophthora cactorum isolates based on comparative genomics.</title>
        <authorList>
            <person name="Mcdougal R."/>
            <person name="Panda P."/>
            <person name="Williams N."/>
            <person name="Studholme D.J."/>
        </authorList>
    </citation>
    <scope>NUCLEOTIDE SEQUENCE</scope>
    <source>
        <strain evidence="7">NZFS 3830</strain>
    </source>
</reference>
<evidence type="ECO:0000313" key="3">
    <source>
        <dbReference type="EMBL" id="KAG2883229.1"/>
    </source>
</evidence>
<evidence type="ECO:0000313" key="5">
    <source>
        <dbReference type="EMBL" id="KAG2960868.1"/>
    </source>
</evidence>
<protein>
    <submittedName>
        <fullName evidence="8">Uncharacterized protein</fullName>
    </submittedName>
</protein>
<dbReference type="Proteomes" id="UP000760860">
    <property type="component" value="Unassembled WGS sequence"/>
</dbReference>
<dbReference type="Proteomes" id="UP000697107">
    <property type="component" value="Unassembled WGS sequence"/>
</dbReference>
<name>A0A329SAY5_9STRA</name>
<dbReference type="VEuPathDB" id="FungiDB:PC110_g9868"/>
<dbReference type="Proteomes" id="UP000735874">
    <property type="component" value="Unassembled WGS sequence"/>
</dbReference>
<dbReference type="EMBL" id="RCMI01001587">
    <property type="protein sequence ID" value="KAG2883229.1"/>
    <property type="molecule type" value="Genomic_DNA"/>
</dbReference>
<evidence type="ECO:0000256" key="1">
    <source>
        <dbReference type="SAM" id="MobiDB-lite"/>
    </source>
</evidence>
<dbReference type="AlphaFoldDB" id="A0A329SAY5"/>
<reference evidence="8 9" key="1">
    <citation type="submission" date="2018-01" db="EMBL/GenBank/DDBJ databases">
        <title>Draft genome of the strawberry crown rot pathogen Phytophthora cactorum.</title>
        <authorList>
            <person name="Armitage A.D."/>
            <person name="Lysoe E."/>
            <person name="Nellist C.F."/>
            <person name="Harrison R.J."/>
            <person name="Brurberg M.B."/>
        </authorList>
    </citation>
    <scope>NUCLEOTIDE SEQUENCE [LARGE SCALE GENOMIC DNA]</scope>
    <source>
        <strain evidence="8 9">10300</strain>
    </source>
</reference>
<evidence type="ECO:0000313" key="4">
    <source>
        <dbReference type="EMBL" id="KAG2891771.1"/>
    </source>
</evidence>
<gene>
    <name evidence="7" type="ORF">JG687_00018804</name>
    <name evidence="8" type="ORF">PC110_g9868</name>
    <name evidence="2" type="ORF">PC113_g22022</name>
    <name evidence="3" type="ORF">PC115_g21684</name>
    <name evidence="4" type="ORF">PC117_g24171</name>
    <name evidence="5" type="ORF">PC118_g22278</name>
    <name evidence="6" type="ORF">PC129_g21779</name>
</gene>
<organism evidence="8 9">
    <name type="scientific">Phytophthora cactorum</name>
    <dbReference type="NCBI Taxonomy" id="29920"/>
    <lineage>
        <taxon>Eukaryota</taxon>
        <taxon>Sar</taxon>
        <taxon>Stramenopiles</taxon>
        <taxon>Oomycota</taxon>
        <taxon>Peronosporomycetes</taxon>
        <taxon>Peronosporales</taxon>
        <taxon>Peronosporaceae</taxon>
        <taxon>Phytophthora</taxon>
    </lineage>
</organism>
<dbReference type="Proteomes" id="UP000736787">
    <property type="component" value="Unassembled WGS sequence"/>
</dbReference>
<dbReference type="EMBL" id="RCMK01001571">
    <property type="protein sequence ID" value="KAG2891771.1"/>
    <property type="molecule type" value="Genomic_DNA"/>
</dbReference>
<dbReference type="EMBL" id="RCML01001703">
    <property type="protein sequence ID" value="KAG2960868.1"/>
    <property type="molecule type" value="Genomic_DNA"/>
</dbReference>
<evidence type="ECO:0000313" key="8">
    <source>
        <dbReference type="EMBL" id="RAW33810.1"/>
    </source>
</evidence>
<keyword evidence="9" id="KW-1185">Reference proteome</keyword>
<dbReference type="EMBL" id="JAENGZ010002774">
    <property type="protein sequence ID" value="KAG6942890.1"/>
    <property type="molecule type" value="Genomic_DNA"/>
</dbReference>
<dbReference type="Proteomes" id="UP000251314">
    <property type="component" value="Unassembled WGS sequence"/>
</dbReference>
<dbReference type="EMBL" id="RCMV01001840">
    <property type="protein sequence ID" value="KAG3206296.1"/>
    <property type="molecule type" value="Genomic_DNA"/>
</dbReference>
<proteinExistence type="predicted"/>
<evidence type="ECO:0000313" key="7">
    <source>
        <dbReference type="EMBL" id="KAG6942890.1"/>
    </source>
</evidence>
<comment type="caution">
    <text evidence="8">The sequence shown here is derived from an EMBL/GenBank/DDBJ whole genome shotgun (WGS) entry which is preliminary data.</text>
</comment>
<dbReference type="Proteomes" id="UP000688947">
    <property type="component" value="Unassembled WGS sequence"/>
</dbReference>
<evidence type="ECO:0000313" key="9">
    <source>
        <dbReference type="Proteomes" id="UP000251314"/>
    </source>
</evidence>
<accession>A0A329SAY5</accession>
<feature type="region of interest" description="Disordered" evidence="1">
    <location>
        <begin position="20"/>
        <end position="59"/>
    </location>
</feature>
<reference evidence="2" key="2">
    <citation type="submission" date="2018-10" db="EMBL/GenBank/DDBJ databases">
        <title>Effector identification in a new, highly contiguous assembly of the strawberry crown rot pathogen Phytophthora cactorum.</title>
        <authorList>
            <person name="Armitage A.D."/>
            <person name="Nellist C.F."/>
            <person name="Bates H."/>
            <person name="Vickerstaff R.J."/>
            <person name="Harrison R.J."/>
        </authorList>
    </citation>
    <scope>NUCLEOTIDE SEQUENCE</scope>
    <source>
        <strain evidence="2">15-7</strain>
        <strain evidence="3">4032</strain>
        <strain evidence="4">4040</strain>
        <strain evidence="5">P415</strain>
        <strain evidence="6">P421</strain>
    </source>
</reference>